<evidence type="ECO:0000256" key="1">
    <source>
        <dbReference type="SAM" id="MobiDB-lite"/>
    </source>
</evidence>
<feature type="compositionally biased region" description="Pro residues" evidence="1">
    <location>
        <begin position="21"/>
        <end position="34"/>
    </location>
</feature>
<proteinExistence type="predicted"/>
<protein>
    <submittedName>
        <fullName evidence="2">Uncharacterized protein</fullName>
    </submittedName>
</protein>
<evidence type="ECO:0000313" key="3">
    <source>
        <dbReference type="Proteomes" id="UP000238479"/>
    </source>
</evidence>
<accession>A0A2P6PK27</accession>
<evidence type="ECO:0000313" key="2">
    <source>
        <dbReference type="EMBL" id="PRQ22291.1"/>
    </source>
</evidence>
<gene>
    <name evidence="2" type="ORF">RchiOBHm_Chr6g0248691</name>
</gene>
<keyword evidence="3" id="KW-1185">Reference proteome</keyword>
<reference evidence="2 3" key="1">
    <citation type="journal article" date="2018" name="Nat. Genet.">
        <title>The Rosa genome provides new insights in the design of modern roses.</title>
        <authorList>
            <person name="Bendahmane M."/>
        </authorList>
    </citation>
    <scope>NUCLEOTIDE SEQUENCE [LARGE SCALE GENOMIC DNA]</scope>
    <source>
        <strain evidence="3">cv. Old Blush</strain>
    </source>
</reference>
<feature type="region of interest" description="Disordered" evidence="1">
    <location>
        <begin position="1"/>
        <end position="87"/>
    </location>
</feature>
<sequence>MALTEKYESPIARPSDDNVSTPPPPPPSFPPPKSKAPQDKPTDSKHSKNTKSQSGIQGTQSQPADSTASASAEPHSTDRGHQSPLECLAQVAAQVHSPTSPDVKLRMTEDACTPNIAWVNALFVFPPLGTLQTSPPRKVHLEDMEAEPHKY</sequence>
<name>A0A2P6PK27_ROSCH</name>
<dbReference type="Proteomes" id="UP000238479">
    <property type="component" value="Chromosome 6"/>
</dbReference>
<dbReference type="Gramene" id="PRQ22291">
    <property type="protein sequence ID" value="PRQ22291"/>
    <property type="gene ID" value="RchiOBHm_Chr6g0248691"/>
</dbReference>
<comment type="caution">
    <text evidence="2">The sequence shown here is derived from an EMBL/GenBank/DDBJ whole genome shotgun (WGS) entry which is preliminary data.</text>
</comment>
<feature type="compositionally biased region" description="Basic and acidic residues" evidence="1">
    <location>
        <begin position="36"/>
        <end position="46"/>
    </location>
</feature>
<feature type="compositionally biased region" description="Polar residues" evidence="1">
    <location>
        <begin position="50"/>
        <end position="70"/>
    </location>
</feature>
<organism evidence="2 3">
    <name type="scientific">Rosa chinensis</name>
    <name type="common">China rose</name>
    <dbReference type="NCBI Taxonomy" id="74649"/>
    <lineage>
        <taxon>Eukaryota</taxon>
        <taxon>Viridiplantae</taxon>
        <taxon>Streptophyta</taxon>
        <taxon>Embryophyta</taxon>
        <taxon>Tracheophyta</taxon>
        <taxon>Spermatophyta</taxon>
        <taxon>Magnoliopsida</taxon>
        <taxon>eudicotyledons</taxon>
        <taxon>Gunneridae</taxon>
        <taxon>Pentapetalae</taxon>
        <taxon>rosids</taxon>
        <taxon>fabids</taxon>
        <taxon>Rosales</taxon>
        <taxon>Rosaceae</taxon>
        <taxon>Rosoideae</taxon>
        <taxon>Rosoideae incertae sedis</taxon>
        <taxon>Rosa</taxon>
    </lineage>
</organism>
<dbReference type="EMBL" id="PDCK01000044">
    <property type="protein sequence ID" value="PRQ22291.1"/>
    <property type="molecule type" value="Genomic_DNA"/>
</dbReference>
<dbReference type="AlphaFoldDB" id="A0A2P6PK27"/>